<dbReference type="InterPro" id="IPR011256">
    <property type="entry name" value="Reg_factor_effector_dom_sf"/>
</dbReference>
<dbReference type="CDD" id="cd01107">
    <property type="entry name" value="HTH_BmrR"/>
    <property type="match status" value="1"/>
</dbReference>
<proteinExistence type="predicted"/>
<dbReference type="InterPro" id="IPR029442">
    <property type="entry name" value="GyrI-like"/>
</dbReference>
<keyword evidence="4" id="KW-1185">Reference proteome</keyword>
<dbReference type="Gene3D" id="3.20.80.10">
    <property type="entry name" value="Regulatory factor, effector binding domain"/>
    <property type="match status" value="1"/>
</dbReference>
<dbReference type="RefSeq" id="WP_259314596.1">
    <property type="nucleotide sequence ID" value="NZ_CP087164.1"/>
</dbReference>
<dbReference type="Pfam" id="PF06445">
    <property type="entry name" value="GyrI-like"/>
    <property type="match status" value="1"/>
</dbReference>
<evidence type="ECO:0000259" key="2">
    <source>
        <dbReference type="PROSITE" id="PS50937"/>
    </source>
</evidence>
<feature type="domain" description="HTH merR-type" evidence="2">
    <location>
        <begin position="6"/>
        <end position="74"/>
    </location>
</feature>
<keyword evidence="1" id="KW-0238">DNA-binding</keyword>
<gene>
    <name evidence="3" type="ORF">DSM104329_01312</name>
</gene>
<dbReference type="GO" id="GO:0003677">
    <property type="term" value="F:DNA binding"/>
    <property type="evidence" value="ECO:0007669"/>
    <property type="project" value="UniProtKB-KW"/>
</dbReference>
<dbReference type="GO" id="GO:0003700">
    <property type="term" value="F:DNA-binding transcription factor activity"/>
    <property type="evidence" value="ECO:0007669"/>
    <property type="project" value="InterPro"/>
</dbReference>
<dbReference type="PROSITE" id="PS50937">
    <property type="entry name" value="HTH_MERR_2"/>
    <property type="match status" value="1"/>
</dbReference>
<dbReference type="EMBL" id="CP087164">
    <property type="protein sequence ID" value="UGS34930.1"/>
    <property type="molecule type" value="Genomic_DNA"/>
</dbReference>
<dbReference type="SMART" id="SM00871">
    <property type="entry name" value="AraC_E_bind"/>
    <property type="match status" value="1"/>
</dbReference>
<protein>
    <recommendedName>
        <fullName evidence="2">HTH merR-type domain-containing protein</fullName>
    </recommendedName>
</protein>
<dbReference type="InterPro" id="IPR010499">
    <property type="entry name" value="AraC_E-bd"/>
</dbReference>
<accession>A0A9E6XVG5</accession>
<dbReference type="Proteomes" id="UP001162834">
    <property type="component" value="Chromosome"/>
</dbReference>
<dbReference type="AlphaFoldDB" id="A0A9E6XVG5"/>
<dbReference type="SUPFAM" id="SSF46955">
    <property type="entry name" value="Putative DNA-binding domain"/>
    <property type="match status" value="1"/>
</dbReference>
<evidence type="ECO:0000256" key="1">
    <source>
        <dbReference type="ARBA" id="ARBA00023125"/>
    </source>
</evidence>
<evidence type="ECO:0000313" key="4">
    <source>
        <dbReference type="Proteomes" id="UP001162834"/>
    </source>
</evidence>
<reference evidence="3" key="1">
    <citation type="journal article" date="2022" name="Int. J. Syst. Evol. Microbiol.">
        <title>Pseudomonas aegrilactucae sp. nov. and Pseudomonas morbosilactucae sp. nov., pathogens causing bacterial rot of lettuce in Japan.</title>
        <authorList>
            <person name="Sawada H."/>
            <person name="Fujikawa T."/>
            <person name="Satou M."/>
        </authorList>
    </citation>
    <scope>NUCLEOTIDE SEQUENCE</scope>
    <source>
        <strain evidence="3">0166_1</strain>
    </source>
</reference>
<dbReference type="SMART" id="SM00422">
    <property type="entry name" value="HTH_MERR"/>
    <property type="match status" value="1"/>
</dbReference>
<sequence>MGTRVTIGDFSRASHLSVKTLRHYHEVGLLEPSEVDPANGYRYYSQAQIPIAQVIRRLRGLHMPVADVRSVLTAPDTDARNRLIVEHLDRLELELAQTREAVGELRSLLEPETPHPIEHRTVPPTPAMGIRETVDRDDIFGWWQGALGELHATVRAQGLTTTGSTGGLYASELFQHGRGEATVFTPTDGSVKTIGRVVSLIIPAAELAIARHHGSPSDIDLTYGQLGAYVINHEISVDGPLRENYLRGITETDDTGEWDTEIGCPIFRTHD</sequence>
<dbReference type="PANTHER" id="PTHR30204">
    <property type="entry name" value="REDOX-CYCLING DRUG-SENSING TRANSCRIPTIONAL ACTIVATOR SOXR"/>
    <property type="match status" value="1"/>
</dbReference>
<dbReference type="PANTHER" id="PTHR30204:SF97">
    <property type="entry name" value="MERR FAMILY REGULATORY PROTEIN"/>
    <property type="match status" value="1"/>
</dbReference>
<dbReference type="InterPro" id="IPR000551">
    <property type="entry name" value="MerR-type_HTH_dom"/>
</dbReference>
<dbReference type="KEGG" id="sbae:DSM104329_01312"/>
<dbReference type="SUPFAM" id="SSF55136">
    <property type="entry name" value="Probable bacterial effector-binding domain"/>
    <property type="match status" value="1"/>
</dbReference>
<organism evidence="3 4">
    <name type="scientific">Capillimicrobium parvum</name>
    <dbReference type="NCBI Taxonomy" id="2884022"/>
    <lineage>
        <taxon>Bacteria</taxon>
        <taxon>Bacillati</taxon>
        <taxon>Actinomycetota</taxon>
        <taxon>Thermoleophilia</taxon>
        <taxon>Solirubrobacterales</taxon>
        <taxon>Capillimicrobiaceae</taxon>
        <taxon>Capillimicrobium</taxon>
    </lineage>
</organism>
<dbReference type="InterPro" id="IPR009061">
    <property type="entry name" value="DNA-bd_dom_put_sf"/>
</dbReference>
<dbReference type="Pfam" id="PF13411">
    <property type="entry name" value="MerR_1"/>
    <property type="match status" value="1"/>
</dbReference>
<dbReference type="InterPro" id="IPR047057">
    <property type="entry name" value="MerR_fam"/>
</dbReference>
<name>A0A9E6XVG5_9ACTN</name>
<dbReference type="Gene3D" id="1.10.1660.10">
    <property type="match status" value="1"/>
</dbReference>
<evidence type="ECO:0000313" key="3">
    <source>
        <dbReference type="EMBL" id="UGS34930.1"/>
    </source>
</evidence>